<keyword evidence="1" id="KW-1133">Transmembrane helix</keyword>
<name>A0A2A9E3I2_9MICO</name>
<dbReference type="InterPro" id="IPR019692">
    <property type="entry name" value="CFP-6_PH"/>
</dbReference>
<keyword evidence="4" id="KW-1185">Reference proteome</keyword>
<dbReference type="RefSeq" id="WP_245862137.1">
    <property type="nucleotide sequence ID" value="NZ_PDJG01000001.1"/>
</dbReference>
<keyword evidence="1" id="KW-0812">Transmembrane</keyword>
<comment type="caution">
    <text evidence="3">The sequence shown here is derived from an EMBL/GenBank/DDBJ whole genome shotgun (WGS) entry which is preliminary data.</text>
</comment>
<dbReference type="EMBL" id="PDJG01000001">
    <property type="protein sequence ID" value="PFG33131.1"/>
    <property type="molecule type" value="Genomic_DNA"/>
</dbReference>
<evidence type="ECO:0000313" key="3">
    <source>
        <dbReference type="EMBL" id="PFG33131.1"/>
    </source>
</evidence>
<proteinExistence type="predicted"/>
<accession>A0A2A9E3I2</accession>
<dbReference type="Pfam" id="PF10756">
    <property type="entry name" value="bPH_6"/>
    <property type="match status" value="1"/>
</dbReference>
<reference evidence="3 4" key="1">
    <citation type="submission" date="2017-10" db="EMBL/GenBank/DDBJ databases">
        <title>Sequencing the genomes of 1000 actinobacteria strains.</title>
        <authorList>
            <person name="Klenk H.-P."/>
        </authorList>
    </citation>
    <scope>NUCLEOTIDE SEQUENCE [LARGE SCALE GENOMIC DNA]</scope>
    <source>
        <strain evidence="3 4">DSM 18966</strain>
    </source>
</reference>
<protein>
    <submittedName>
        <fullName evidence="3">PH (Pleckstrin Homology) domain-containing protein</fullName>
    </submittedName>
</protein>
<dbReference type="AlphaFoldDB" id="A0A2A9E3I2"/>
<feature type="transmembrane region" description="Helical" evidence="1">
    <location>
        <begin position="16"/>
        <end position="40"/>
    </location>
</feature>
<dbReference type="Proteomes" id="UP000225548">
    <property type="component" value="Unassembled WGS sequence"/>
</dbReference>
<evidence type="ECO:0000313" key="4">
    <source>
        <dbReference type="Proteomes" id="UP000225548"/>
    </source>
</evidence>
<sequence length="154" mass="16188">MATPDDQLYAPFRPRFVRYVSSASIAAATIGLMILLTVAPGTGGQGYARSSAAGMSVVVLAGIAFLWRQGSVRADVDATSITVRNLVVVRTFAWEQVLAVSFGTGDPWVMLELADGNQHPVMGIQRADGAHAASDARRLATLVALHGEAADHTP</sequence>
<evidence type="ECO:0000256" key="1">
    <source>
        <dbReference type="SAM" id="Phobius"/>
    </source>
</evidence>
<feature type="transmembrane region" description="Helical" evidence="1">
    <location>
        <begin position="46"/>
        <end position="67"/>
    </location>
</feature>
<organism evidence="3 4">
    <name type="scientific">Sanguibacter antarcticus</name>
    <dbReference type="NCBI Taxonomy" id="372484"/>
    <lineage>
        <taxon>Bacteria</taxon>
        <taxon>Bacillati</taxon>
        <taxon>Actinomycetota</taxon>
        <taxon>Actinomycetes</taxon>
        <taxon>Micrococcales</taxon>
        <taxon>Sanguibacteraceae</taxon>
        <taxon>Sanguibacter</taxon>
    </lineage>
</organism>
<keyword evidence="1" id="KW-0472">Membrane</keyword>
<gene>
    <name evidence="3" type="ORF">ATL42_0991</name>
</gene>
<evidence type="ECO:0000259" key="2">
    <source>
        <dbReference type="Pfam" id="PF10756"/>
    </source>
</evidence>
<feature type="domain" description="Low molecular weight protein antigen 6 PH" evidence="2">
    <location>
        <begin position="72"/>
        <end position="139"/>
    </location>
</feature>